<dbReference type="Proteomes" id="UP000635606">
    <property type="component" value="Unassembled WGS sequence"/>
</dbReference>
<protein>
    <submittedName>
        <fullName evidence="1">Uncharacterized protein</fullName>
    </submittedName>
</protein>
<keyword evidence="2" id="KW-1185">Reference proteome</keyword>
<dbReference type="EMBL" id="BOPH01000017">
    <property type="protein sequence ID" value="GIJ66265.1"/>
    <property type="molecule type" value="Genomic_DNA"/>
</dbReference>
<name>A0A8J4E8K6_9ACTN</name>
<evidence type="ECO:0000313" key="2">
    <source>
        <dbReference type="Proteomes" id="UP000635606"/>
    </source>
</evidence>
<reference evidence="1" key="1">
    <citation type="submission" date="2021-01" db="EMBL/GenBank/DDBJ databases">
        <title>Whole genome shotgun sequence of Virgisporangium ochraceum NBRC 16418.</title>
        <authorList>
            <person name="Komaki H."/>
            <person name="Tamura T."/>
        </authorList>
    </citation>
    <scope>NUCLEOTIDE SEQUENCE</scope>
    <source>
        <strain evidence="1">NBRC 16418</strain>
    </source>
</reference>
<sequence>MPDTFDAEAIARAFHEAYERLAPSFGYETRKASAVPWADVPEPNRQLMTAVAAEIAPLVAAKPIRERDSLARRLGIRYGELEEARTALRQAHDELDQLSRRPSTADQRKAEAALIDAWPNLADDPVHVEQLAAIALNAAYNPAWRPSGPGSVAATRTTDARTCVGCGDDVWPGERVWPTGHAGVLCAICQAKAEPTRTKPGIGEATSGGDRCAYSGPNPGPATCNDEATIHLLITDAQHPAGVALAACTQHARIARASGQLVDEHIFQPGCAAAVVVWGWDHCSPDTTVPTPEPDEPCQPIGCDNGYHLPGCQYAEADTETVDRSVAIAAGPAPTESHDDECEAEWVEGARSWTTCRCAQRNCPHCDGDQACTHCGSGV</sequence>
<dbReference type="AlphaFoldDB" id="A0A8J4E8K6"/>
<dbReference type="RefSeq" id="WP_203926246.1">
    <property type="nucleotide sequence ID" value="NZ_BOPH01000017.1"/>
</dbReference>
<evidence type="ECO:0000313" key="1">
    <source>
        <dbReference type="EMBL" id="GIJ66265.1"/>
    </source>
</evidence>
<organism evidence="1 2">
    <name type="scientific">Virgisporangium ochraceum</name>
    <dbReference type="NCBI Taxonomy" id="65505"/>
    <lineage>
        <taxon>Bacteria</taxon>
        <taxon>Bacillati</taxon>
        <taxon>Actinomycetota</taxon>
        <taxon>Actinomycetes</taxon>
        <taxon>Micromonosporales</taxon>
        <taxon>Micromonosporaceae</taxon>
        <taxon>Virgisporangium</taxon>
    </lineage>
</organism>
<comment type="caution">
    <text evidence="1">The sequence shown here is derived from an EMBL/GenBank/DDBJ whole genome shotgun (WGS) entry which is preliminary data.</text>
</comment>
<proteinExistence type="predicted"/>
<gene>
    <name evidence="1" type="ORF">Voc01_011820</name>
</gene>
<accession>A0A8J4E8K6</accession>